<feature type="transmembrane region" description="Helical" evidence="1">
    <location>
        <begin position="144"/>
        <end position="162"/>
    </location>
</feature>
<dbReference type="AlphaFoldDB" id="A0A5C5X8Z4"/>
<reference evidence="2 3" key="1">
    <citation type="submission" date="2019-02" db="EMBL/GenBank/DDBJ databases">
        <title>Deep-cultivation of Planctomycetes and their phenomic and genomic characterization uncovers novel biology.</title>
        <authorList>
            <person name="Wiegand S."/>
            <person name="Jogler M."/>
            <person name="Boedeker C."/>
            <person name="Pinto D."/>
            <person name="Vollmers J."/>
            <person name="Rivas-Marin E."/>
            <person name="Kohn T."/>
            <person name="Peeters S.H."/>
            <person name="Heuer A."/>
            <person name="Rast P."/>
            <person name="Oberbeckmann S."/>
            <person name="Bunk B."/>
            <person name="Jeske O."/>
            <person name="Meyerdierks A."/>
            <person name="Storesund J.E."/>
            <person name="Kallscheuer N."/>
            <person name="Luecker S."/>
            <person name="Lage O.M."/>
            <person name="Pohl T."/>
            <person name="Merkel B.J."/>
            <person name="Hornburger P."/>
            <person name="Mueller R.-W."/>
            <person name="Bruemmer F."/>
            <person name="Labrenz M."/>
            <person name="Spormann A.M."/>
            <person name="Op Den Camp H."/>
            <person name="Overmann J."/>
            <person name="Amann R."/>
            <person name="Jetten M.S.M."/>
            <person name="Mascher T."/>
            <person name="Medema M.H."/>
            <person name="Devos D.P."/>
            <person name="Kaster A.-K."/>
            <person name="Ovreas L."/>
            <person name="Rohde M."/>
            <person name="Galperin M.Y."/>
            <person name="Jogler C."/>
        </authorList>
    </citation>
    <scope>NUCLEOTIDE SEQUENCE [LARGE SCALE GENOMIC DNA]</scope>
    <source>
        <strain evidence="2 3">Pan54</strain>
    </source>
</reference>
<protein>
    <recommendedName>
        <fullName evidence="4">Vitamin K-dependent gamma-carboxylase</fullName>
    </recommendedName>
</protein>
<accession>A0A5C5X8Z4</accession>
<dbReference type="Proteomes" id="UP000316095">
    <property type="component" value="Unassembled WGS sequence"/>
</dbReference>
<evidence type="ECO:0000256" key="1">
    <source>
        <dbReference type="SAM" id="Phobius"/>
    </source>
</evidence>
<evidence type="ECO:0008006" key="4">
    <source>
        <dbReference type="Google" id="ProtNLM"/>
    </source>
</evidence>
<feature type="transmembrane region" description="Helical" evidence="1">
    <location>
        <begin position="267"/>
        <end position="285"/>
    </location>
</feature>
<feature type="transmembrane region" description="Helical" evidence="1">
    <location>
        <begin position="23"/>
        <end position="42"/>
    </location>
</feature>
<name>A0A5C5X8Z4_9PLAN</name>
<comment type="caution">
    <text evidence="2">The sequence shown here is derived from an EMBL/GenBank/DDBJ whole genome shotgun (WGS) entry which is preliminary data.</text>
</comment>
<feature type="transmembrane region" description="Helical" evidence="1">
    <location>
        <begin position="174"/>
        <end position="196"/>
    </location>
</feature>
<feature type="transmembrane region" description="Helical" evidence="1">
    <location>
        <begin position="62"/>
        <end position="81"/>
    </location>
</feature>
<dbReference type="EMBL" id="SJPG01000001">
    <property type="protein sequence ID" value="TWT59410.1"/>
    <property type="molecule type" value="Genomic_DNA"/>
</dbReference>
<sequence>MNSETPTAAQPIDGQSMLTTTSLSLLTLILLFIQIAFTWPLWNNSHNYPLIPLIGLKLLIPAYGDLFSLIILGCTATSLVIENISRMAAKLSPRKLRNNNLTQTSADVQHNRQLAINRFQILWFILCVSLGFLILTNQHRLQAWAWQILLYGICFSAFRPANSLKWIRRVTISIYFYSAISKLDASFLQTHGQVLLDGTLKLLPIEIDLSESMRTVIVGLFPLVELLIALLLCFRFSRRWGWRLSLMLHFGLILILGPFGLNHHLPVLVWNAFFLLQNSILFASVNFQPDNTRNDGHQNKRRREYMGRIAIVAALLFPATEWFNLCDVWPGWGLYASRGAKVQLYIEREALKNLPPEVAQHCFTTVVYPDHVRLDLFRWSFAETHAPAYPEDRFLTAVALATLQNYGIKDRFLYIHSSTAHRWTGEREQIEFSNLKALQRFASGFLLNTQQVKSEVEENLRD</sequence>
<feature type="transmembrane region" description="Helical" evidence="1">
    <location>
        <begin position="216"/>
        <end position="234"/>
    </location>
</feature>
<feature type="transmembrane region" description="Helical" evidence="1">
    <location>
        <begin position="121"/>
        <end position="138"/>
    </location>
</feature>
<keyword evidence="3" id="KW-1185">Reference proteome</keyword>
<proteinExistence type="predicted"/>
<feature type="transmembrane region" description="Helical" evidence="1">
    <location>
        <begin position="241"/>
        <end position="261"/>
    </location>
</feature>
<feature type="transmembrane region" description="Helical" evidence="1">
    <location>
        <begin position="305"/>
        <end position="325"/>
    </location>
</feature>
<evidence type="ECO:0000313" key="3">
    <source>
        <dbReference type="Proteomes" id="UP000316095"/>
    </source>
</evidence>
<gene>
    <name evidence="2" type="ORF">Pan54_01160</name>
</gene>
<dbReference type="OrthoDB" id="239293at2"/>
<organism evidence="2 3">
    <name type="scientific">Rubinisphaera italica</name>
    <dbReference type="NCBI Taxonomy" id="2527969"/>
    <lineage>
        <taxon>Bacteria</taxon>
        <taxon>Pseudomonadati</taxon>
        <taxon>Planctomycetota</taxon>
        <taxon>Planctomycetia</taxon>
        <taxon>Planctomycetales</taxon>
        <taxon>Planctomycetaceae</taxon>
        <taxon>Rubinisphaera</taxon>
    </lineage>
</organism>
<dbReference type="RefSeq" id="WP_146501557.1">
    <property type="nucleotide sequence ID" value="NZ_SJPG01000001.1"/>
</dbReference>
<keyword evidence="1" id="KW-1133">Transmembrane helix</keyword>
<evidence type="ECO:0000313" key="2">
    <source>
        <dbReference type="EMBL" id="TWT59410.1"/>
    </source>
</evidence>
<keyword evidence="1" id="KW-0472">Membrane</keyword>
<keyword evidence="1" id="KW-0812">Transmembrane</keyword>